<feature type="region of interest" description="Disordered" evidence="8">
    <location>
        <begin position="615"/>
        <end position="646"/>
    </location>
</feature>
<accession>A0A9I9D1D0</accession>
<feature type="region of interest" description="Disordered" evidence="8">
    <location>
        <begin position="589"/>
        <end position="608"/>
    </location>
</feature>
<dbReference type="Gene3D" id="4.10.1000.10">
    <property type="entry name" value="Zinc finger, CCCH-type"/>
    <property type="match status" value="1"/>
</dbReference>
<dbReference type="Gramene" id="MELO3C011738.2.1">
    <property type="protein sequence ID" value="MELO3C011738.2.1"/>
    <property type="gene ID" value="MELO3C011738.2"/>
</dbReference>
<evidence type="ECO:0000256" key="7">
    <source>
        <dbReference type="PROSITE-ProRule" id="PRU00723"/>
    </source>
</evidence>
<evidence type="ECO:0000256" key="3">
    <source>
        <dbReference type="ARBA" id="ARBA00022833"/>
    </source>
</evidence>
<evidence type="ECO:0000256" key="8">
    <source>
        <dbReference type="SAM" id="MobiDB-lite"/>
    </source>
</evidence>
<dbReference type="Pfam" id="PF00642">
    <property type="entry name" value="zf-CCCH"/>
    <property type="match status" value="1"/>
</dbReference>
<organism evidence="11">
    <name type="scientific">Cucumis melo</name>
    <name type="common">Muskmelon</name>
    <dbReference type="NCBI Taxonomy" id="3656"/>
    <lineage>
        <taxon>Eukaryota</taxon>
        <taxon>Viridiplantae</taxon>
        <taxon>Streptophyta</taxon>
        <taxon>Embryophyta</taxon>
        <taxon>Tracheophyta</taxon>
        <taxon>Spermatophyta</taxon>
        <taxon>Magnoliopsida</taxon>
        <taxon>eudicotyledons</taxon>
        <taxon>Gunneridae</taxon>
        <taxon>Pentapetalae</taxon>
        <taxon>rosids</taxon>
        <taxon>fabids</taxon>
        <taxon>Cucurbitales</taxon>
        <taxon>Cucurbitaceae</taxon>
        <taxon>Benincaseae</taxon>
        <taxon>Cucumis</taxon>
    </lineage>
</organism>
<evidence type="ECO:0000259" key="10">
    <source>
        <dbReference type="PROSITE" id="PS50103"/>
    </source>
</evidence>
<dbReference type="Gene3D" id="3.30.70.330">
    <property type="match status" value="1"/>
</dbReference>
<dbReference type="SMART" id="SM00356">
    <property type="entry name" value="ZnF_C3H1"/>
    <property type="match status" value="1"/>
</dbReference>
<dbReference type="PROSITE" id="PS50103">
    <property type="entry name" value="ZF_C3H1"/>
    <property type="match status" value="1"/>
</dbReference>
<sequence length="752" mass="81043">MDSYEASRIVFSRIQNLDPENASKIMGLLLIQDHGEKEMIRLAFGPEALLHSVILKARKDLNLPAVNSPSTPSTPSSSPSPFALSTNPISISRQSSSSSRLGISLPLSLTIPSPSSSSAVSWAAGFSSDLQNSDDHLISPGNLPLGSSCFAAGGAPASDMIDEFQLQDQLSFLNDGSPTIGVKNSDLFFPPADLSSSPTGGGFGSYGGDATWGGGPVHRRSCSVNDACLGTEDLNCGLGWKPCLYYARGFCKNGTSCRFLHGGLGDSDASAAAVGSPSKMDMMEQCHELLRSKSSAQQRLAAASQLMASANSFPYSPKSINFLLQQQQNDSQRAAAAAAAALMMGEDLHKFSRSSRLERNEFSMNGSAGIINPASRQIYLTFPADSTFKEEDVSNYFSMYGPVQDVRIPYQQKRMFGFVTFVYPETVKLILAKGNPHFVCDARVLVKPYKEKGKVPDNLFVRILVLCCSNRKQQQIDRDFSPCGTPTGLDSRELYDHLQLGSRMFYNTHQDLLWRRKLEEQQADLQTLDLQSRRLLNLQLLDVKKNQLPHHHHHRALSTGSPIPSPTHSPNPLFAQNLIFPGIRSSGSSSTSDILRENGVAPVRTPPPVSVMATSTDMPRQASPVDNGALATIGQGGNDKERSQIDDNSSFTPFLLIHNQNLVFEHNLPDSPFASPAKATGDYATNFSDIAAVGEAANDSDDASSSILTSTSSLEVATSFKSYNCQIPRFPSGHSPIGMYAGTGGPTCPVGI</sequence>
<dbReference type="Pfam" id="PF23182">
    <property type="entry name" value="PABC_AtC3H46"/>
    <property type="match status" value="1"/>
</dbReference>
<evidence type="ECO:0008006" key="12">
    <source>
        <dbReference type="Google" id="ProtNLM"/>
    </source>
</evidence>
<dbReference type="Pfam" id="PF00076">
    <property type="entry name" value="RRM_1"/>
    <property type="match status" value="1"/>
</dbReference>
<dbReference type="PROSITE" id="PS50102">
    <property type="entry name" value="RRM"/>
    <property type="match status" value="1"/>
</dbReference>
<feature type="zinc finger region" description="C3H1-type" evidence="7">
    <location>
        <begin position="237"/>
        <end position="264"/>
    </location>
</feature>
<evidence type="ECO:0000256" key="1">
    <source>
        <dbReference type="ARBA" id="ARBA00022723"/>
    </source>
</evidence>
<dbReference type="GO" id="GO:0003677">
    <property type="term" value="F:DNA binding"/>
    <property type="evidence" value="ECO:0007669"/>
    <property type="project" value="UniProtKB-KW"/>
</dbReference>
<reference evidence="11" key="1">
    <citation type="submission" date="2023-03" db="UniProtKB">
        <authorList>
            <consortium name="EnsemblPlants"/>
        </authorList>
    </citation>
    <scope>IDENTIFICATION</scope>
</reference>
<evidence type="ECO:0000256" key="5">
    <source>
        <dbReference type="ARBA" id="ARBA00023125"/>
    </source>
</evidence>
<dbReference type="GO" id="GO:0008270">
    <property type="term" value="F:zinc ion binding"/>
    <property type="evidence" value="ECO:0007669"/>
    <property type="project" value="UniProtKB-KW"/>
</dbReference>
<name>A0A9I9D1D0_CUCME</name>
<keyword evidence="1 7" id="KW-0479">Metal-binding</keyword>
<protein>
    <recommendedName>
        <fullName evidence="12">Zinc finger CCCH domain-containing protein 53-like</fullName>
    </recommendedName>
</protein>
<dbReference type="FunFam" id="3.30.70.330:FF:000678">
    <property type="entry name" value="zinc finger CCCH domain-containing protein 53-like isoform X2"/>
    <property type="match status" value="1"/>
</dbReference>
<dbReference type="InterPro" id="IPR056276">
    <property type="entry name" value="AtC3H46-like_PABC-like"/>
</dbReference>
<dbReference type="InterPro" id="IPR034365">
    <property type="entry name" value="AtC3H46-like_RRM"/>
</dbReference>
<feature type="domain" description="C3H1-type" evidence="10">
    <location>
        <begin position="237"/>
        <end position="264"/>
    </location>
</feature>
<dbReference type="GO" id="GO:0003723">
    <property type="term" value="F:RNA binding"/>
    <property type="evidence" value="ECO:0007669"/>
    <property type="project" value="UniProtKB-UniRule"/>
</dbReference>
<dbReference type="SUPFAM" id="SSF54928">
    <property type="entry name" value="RNA-binding domain, RBD"/>
    <property type="match status" value="1"/>
</dbReference>
<dbReference type="InterPro" id="IPR012677">
    <property type="entry name" value="Nucleotide-bd_a/b_plait_sf"/>
</dbReference>
<feature type="domain" description="RRM" evidence="9">
    <location>
        <begin position="376"/>
        <end position="452"/>
    </location>
</feature>
<dbReference type="InterPro" id="IPR000504">
    <property type="entry name" value="RRM_dom"/>
</dbReference>
<feature type="region of interest" description="Disordered" evidence="8">
    <location>
        <begin position="549"/>
        <end position="572"/>
    </location>
</feature>
<evidence type="ECO:0000256" key="4">
    <source>
        <dbReference type="ARBA" id="ARBA00022884"/>
    </source>
</evidence>
<keyword evidence="3 7" id="KW-0862">Zinc</keyword>
<proteinExistence type="predicted"/>
<dbReference type="AlphaFoldDB" id="A0A9I9D1D0"/>
<keyword evidence="2 7" id="KW-0863">Zinc-finger</keyword>
<dbReference type="EnsemblPlants" id="MELO3C011738.2.1">
    <property type="protein sequence ID" value="MELO3C011738.2.1"/>
    <property type="gene ID" value="MELO3C011738.2"/>
</dbReference>
<evidence type="ECO:0000256" key="2">
    <source>
        <dbReference type="ARBA" id="ARBA00022771"/>
    </source>
</evidence>
<dbReference type="CDD" id="cd12458">
    <property type="entry name" value="RRM_AtC3H46_like"/>
    <property type="match status" value="1"/>
</dbReference>
<dbReference type="InterPro" id="IPR035979">
    <property type="entry name" value="RBD_domain_sf"/>
</dbReference>
<feature type="region of interest" description="Disordered" evidence="8">
    <location>
        <begin position="66"/>
        <end position="94"/>
    </location>
</feature>
<dbReference type="PANTHER" id="PTHR24009:SF3">
    <property type="entry name" value="RNA-BINDING (RRM_RBD_RNP MOTIFS) FAMILY PROTEIN-RELATED"/>
    <property type="match status" value="1"/>
</dbReference>
<keyword evidence="5" id="KW-0238">DNA-binding</keyword>
<keyword evidence="4 6" id="KW-0694">RNA-binding</keyword>
<dbReference type="SMART" id="SM00360">
    <property type="entry name" value="RRM"/>
    <property type="match status" value="1"/>
</dbReference>
<evidence type="ECO:0000313" key="11">
    <source>
        <dbReference type="EnsemblPlants" id="MELO3C011738.2.1"/>
    </source>
</evidence>
<evidence type="ECO:0000256" key="6">
    <source>
        <dbReference type="PROSITE-ProRule" id="PRU00176"/>
    </source>
</evidence>
<evidence type="ECO:0000259" key="9">
    <source>
        <dbReference type="PROSITE" id="PS50102"/>
    </source>
</evidence>
<feature type="compositionally biased region" description="Low complexity" evidence="8">
    <location>
        <begin position="68"/>
        <end position="81"/>
    </location>
</feature>
<dbReference type="InterPro" id="IPR000571">
    <property type="entry name" value="Znf_CCCH"/>
</dbReference>
<dbReference type="PANTHER" id="PTHR24009">
    <property type="entry name" value="RNA-BINDING (RRM/RBD/RNP MOTIFS)"/>
    <property type="match status" value="1"/>
</dbReference>